<keyword evidence="5 10" id="KW-0145">Chemotaxis</keyword>
<comment type="function">
    <text evidence="1 10">Controls the rotational direction of flagella during chemotaxis.</text>
</comment>
<accession>A0A0A6VGE3</accession>
<keyword evidence="9 10" id="KW-0472">Membrane</keyword>
<proteinExistence type="inferred from homology"/>
<evidence type="ECO:0000256" key="2">
    <source>
        <dbReference type="ARBA" id="ARBA00004162"/>
    </source>
</evidence>
<dbReference type="GO" id="GO:0006935">
    <property type="term" value="P:chemotaxis"/>
    <property type="evidence" value="ECO:0007669"/>
    <property type="project" value="UniProtKB-KW"/>
</dbReference>
<name>A0A0A6VGE3_9BACI</name>
<keyword evidence="8 10" id="KW-1133">Transmembrane helix</keyword>
<evidence type="ECO:0000256" key="1">
    <source>
        <dbReference type="ARBA" id="ARBA00002254"/>
    </source>
</evidence>
<sequence length="141" mass="16175">MKNKMIRTMLIMVSIILLAGVVTLVIIFKTEHTQKKSSPSIDEVVKSSVDIDQMTTNLKDNHIVQISIRLEANDKKAKEELTKRDFQIKDMMIDELSEMTSKDLQGEKGKVKFKTDLKNRLNKVMQDGEVVNVYITSYVIQ</sequence>
<dbReference type="InterPro" id="IPR005503">
    <property type="entry name" value="FliL"/>
</dbReference>
<dbReference type="RefSeq" id="WP_035352926.1">
    <property type="nucleotide sequence ID" value="NZ_JAAIWK010000007.1"/>
</dbReference>
<evidence type="ECO:0000256" key="4">
    <source>
        <dbReference type="ARBA" id="ARBA00022475"/>
    </source>
</evidence>
<feature type="transmembrane region" description="Helical" evidence="10">
    <location>
        <begin position="6"/>
        <end position="28"/>
    </location>
</feature>
<comment type="caution">
    <text evidence="11">The sequence shown here is derived from an EMBL/GenBank/DDBJ whole genome shotgun (WGS) entry which is preliminary data.</text>
</comment>
<dbReference type="GO" id="GO:0009425">
    <property type="term" value="C:bacterial-type flagellum basal body"/>
    <property type="evidence" value="ECO:0007669"/>
    <property type="project" value="InterPro"/>
</dbReference>
<dbReference type="NCBIfam" id="NF005826">
    <property type="entry name" value="PRK07718.1"/>
    <property type="match status" value="1"/>
</dbReference>
<organism evidence="11 13">
    <name type="scientific">Heyndrickxia ginsengihumi</name>
    <dbReference type="NCBI Taxonomy" id="363870"/>
    <lineage>
        <taxon>Bacteria</taxon>
        <taxon>Bacillati</taxon>
        <taxon>Bacillota</taxon>
        <taxon>Bacilli</taxon>
        <taxon>Bacillales</taxon>
        <taxon>Bacillaceae</taxon>
        <taxon>Heyndrickxia</taxon>
    </lineage>
</organism>
<reference evidence="11 13" key="1">
    <citation type="submission" date="2014-10" db="EMBL/GenBank/DDBJ databases">
        <title>Draft genome of phytase producing Bacillus ginsengihumi strain M2.11.</title>
        <authorList>
            <person name="Toymentseva A."/>
            <person name="Boulygina E.A."/>
            <person name="Kazakov S.V."/>
            <person name="Kayumov I."/>
            <person name="Suleimanova A.D."/>
            <person name="Mardanova A.M."/>
            <person name="Maria S.N."/>
            <person name="Sergey M.Y."/>
            <person name="Sharipova M.R."/>
        </authorList>
    </citation>
    <scope>NUCLEOTIDE SEQUENCE [LARGE SCALE GENOMIC DNA]</scope>
    <source>
        <strain evidence="11 13">M2.11</strain>
    </source>
</reference>
<evidence type="ECO:0000313" key="12">
    <source>
        <dbReference type="EMBL" id="NEY19621.1"/>
    </source>
</evidence>
<evidence type="ECO:0000313" key="11">
    <source>
        <dbReference type="EMBL" id="KHD86508.1"/>
    </source>
</evidence>
<dbReference type="AlphaFoldDB" id="A0A0A6VGE3"/>
<evidence type="ECO:0000313" key="14">
    <source>
        <dbReference type="Proteomes" id="UP000476934"/>
    </source>
</evidence>
<evidence type="ECO:0000256" key="9">
    <source>
        <dbReference type="ARBA" id="ARBA00023136"/>
    </source>
</evidence>
<dbReference type="Pfam" id="PF03748">
    <property type="entry name" value="FliL"/>
    <property type="match status" value="1"/>
</dbReference>
<keyword evidence="4 10" id="KW-1003">Cell membrane</keyword>
<evidence type="ECO:0000256" key="6">
    <source>
        <dbReference type="ARBA" id="ARBA00022692"/>
    </source>
</evidence>
<dbReference type="Proteomes" id="UP000476934">
    <property type="component" value="Unassembled WGS sequence"/>
</dbReference>
<keyword evidence="11" id="KW-0969">Cilium</keyword>
<evidence type="ECO:0000313" key="13">
    <source>
        <dbReference type="Proteomes" id="UP000030588"/>
    </source>
</evidence>
<keyword evidence="14" id="KW-1185">Reference proteome</keyword>
<evidence type="ECO:0000256" key="8">
    <source>
        <dbReference type="ARBA" id="ARBA00022989"/>
    </source>
</evidence>
<comment type="subcellular location">
    <subcellularLocation>
        <location evidence="2">Cell membrane</location>
        <topology evidence="2">Single-pass membrane protein</topology>
    </subcellularLocation>
</comment>
<reference evidence="12" key="2">
    <citation type="submission" date="2020-02" db="EMBL/GenBank/DDBJ databases">
        <authorList>
            <person name="Feng H."/>
        </authorList>
    </citation>
    <scope>NUCLEOTIDE SEQUENCE [LARGE SCALE GENOMIC DNA]</scope>
    <source>
        <strain evidence="12">Gsoil 114</strain>
    </source>
</reference>
<keyword evidence="7 10" id="KW-0283">Flagellar rotation</keyword>
<reference evidence="12 14" key="3">
    <citation type="submission" date="2020-03" db="EMBL/GenBank/DDBJ databases">
        <title>Bacillus aquiflavi sp. nov., isolated from yellow water of strong flavor Chinese baijiu in Yibin region of China.</title>
        <authorList>
            <person name="Xie J."/>
        </authorList>
    </citation>
    <scope>NUCLEOTIDE SEQUENCE [LARGE SCALE GENOMIC DNA]</scope>
    <source>
        <strain evidence="12 14">Gsoil 114</strain>
    </source>
</reference>
<dbReference type="OrthoDB" id="2381796at2"/>
<keyword evidence="11" id="KW-0966">Cell projection</keyword>
<dbReference type="EMBL" id="JAAIWK010000007">
    <property type="protein sequence ID" value="NEY19621.1"/>
    <property type="molecule type" value="Genomic_DNA"/>
</dbReference>
<evidence type="ECO:0000256" key="10">
    <source>
        <dbReference type="RuleBase" id="RU364125"/>
    </source>
</evidence>
<protein>
    <recommendedName>
        <fullName evidence="10">Flagellar protein FliL</fullName>
    </recommendedName>
</protein>
<keyword evidence="11" id="KW-0282">Flagellum</keyword>
<keyword evidence="6 10" id="KW-0812">Transmembrane</keyword>
<evidence type="ECO:0000256" key="3">
    <source>
        <dbReference type="ARBA" id="ARBA00008281"/>
    </source>
</evidence>
<dbReference type="EMBL" id="JRUN01000004">
    <property type="protein sequence ID" value="KHD86508.1"/>
    <property type="molecule type" value="Genomic_DNA"/>
</dbReference>
<dbReference type="GO" id="GO:0005886">
    <property type="term" value="C:plasma membrane"/>
    <property type="evidence" value="ECO:0007669"/>
    <property type="project" value="UniProtKB-SubCell"/>
</dbReference>
<dbReference type="Proteomes" id="UP000030588">
    <property type="component" value="Unassembled WGS sequence"/>
</dbReference>
<dbReference type="STRING" id="363870.NG54_02360"/>
<evidence type="ECO:0000256" key="5">
    <source>
        <dbReference type="ARBA" id="ARBA00022500"/>
    </source>
</evidence>
<dbReference type="GO" id="GO:0071978">
    <property type="term" value="P:bacterial-type flagellum-dependent swarming motility"/>
    <property type="evidence" value="ECO:0007669"/>
    <property type="project" value="TreeGrafter"/>
</dbReference>
<dbReference type="PANTHER" id="PTHR35091">
    <property type="entry name" value="FLAGELLAR PROTEIN FLIL"/>
    <property type="match status" value="1"/>
</dbReference>
<evidence type="ECO:0000256" key="7">
    <source>
        <dbReference type="ARBA" id="ARBA00022779"/>
    </source>
</evidence>
<gene>
    <name evidence="11" type="primary">fliL</name>
    <name evidence="12" type="ORF">G4D61_06510</name>
    <name evidence="11" type="ORF">NG54_02360</name>
</gene>
<dbReference type="PANTHER" id="PTHR35091:SF2">
    <property type="entry name" value="FLAGELLAR PROTEIN FLIL"/>
    <property type="match status" value="1"/>
</dbReference>
<comment type="similarity">
    <text evidence="3 10">Belongs to the FliL family.</text>
</comment>